<dbReference type="eggNOG" id="KOG1187">
    <property type="taxonomic scope" value="Eukaryota"/>
</dbReference>
<keyword evidence="5" id="KW-0808">Transferase</keyword>
<dbReference type="SUPFAM" id="SSF56112">
    <property type="entry name" value="Protein kinase-like (PK-like)"/>
    <property type="match status" value="1"/>
</dbReference>
<dbReference type="EC" id="2.7.11.1" evidence="2"/>
<evidence type="ECO:0000256" key="7">
    <source>
        <dbReference type="ARBA" id="ARBA00022741"/>
    </source>
</evidence>
<comment type="subcellular location">
    <subcellularLocation>
        <location evidence="1">Cell membrane</location>
        <topology evidence="1">Single-pass membrane protein</topology>
    </subcellularLocation>
</comment>
<dbReference type="PANTHER" id="PTHR47982">
    <property type="entry name" value="PROLINE-RICH RECEPTOR-LIKE PROTEIN KINASE PERK4"/>
    <property type="match status" value="1"/>
</dbReference>
<evidence type="ECO:0000256" key="10">
    <source>
        <dbReference type="ARBA" id="ARBA00022989"/>
    </source>
</evidence>
<dbReference type="EMBL" id="KI517408">
    <property type="protein sequence ID" value="ESQ47722.1"/>
    <property type="molecule type" value="Genomic_DNA"/>
</dbReference>
<keyword evidence="10" id="KW-1133">Transmembrane helix</keyword>
<proteinExistence type="predicted"/>
<keyword evidence="8" id="KW-0418">Kinase</keyword>
<evidence type="ECO:0000256" key="3">
    <source>
        <dbReference type="ARBA" id="ARBA00022475"/>
    </source>
</evidence>
<dbReference type="InterPro" id="IPR001245">
    <property type="entry name" value="Ser-Thr/Tyr_kinase_cat_dom"/>
</dbReference>
<dbReference type="KEGG" id="eus:EUTSA_v10021237mg"/>
<evidence type="ECO:0000256" key="12">
    <source>
        <dbReference type="ARBA" id="ARBA00047899"/>
    </source>
</evidence>
<reference evidence="15 16" key="1">
    <citation type="journal article" date="2013" name="Front. Plant Sci.">
        <title>The Reference Genome of the Halophytic Plant Eutrema salsugineum.</title>
        <authorList>
            <person name="Yang R."/>
            <person name="Jarvis D.E."/>
            <person name="Chen H."/>
            <person name="Beilstein M.A."/>
            <person name="Grimwood J."/>
            <person name="Jenkins J."/>
            <person name="Shu S."/>
            <person name="Prochnik S."/>
            <person name="Xin M."/>
            <person name="Ma C."/>
            <person name="Schmutz J."/>
            <person name="Wing R.A."/>
            <person name="Mitchell-Olds T."/>
            <person name="Schumaker K.S."/>
            <person name="Wang X."/>
        </authorList>
    </citation>
    <scope>NUCLEOTIDE SEQUENCE [LARGE SCALE GENOMIC DNA]</scope>
</reference>
<evidence type="ECO:0000256" key="6">
    <source>
        <dbReference type="ARBA" id="ARBA00022692"/>
    </source>
</evidence>
<dbReference type="AlphaFoldDB" id="V4LYX4"/>
<keyword evidence="4" id="KW-0723">Serine/threonine-protein kinase</keyword>
<keyword evidence="9" id="KW-0067">ATP-binding</keyword>
<comment type="catalytic activity">
    <reaction evidence="12">
        <text>L-threonyl-[protein] + ATP = O-phospho-L-threonyl-[protein] + ADP + H(+)</text>
        <dbReference type="Rhea" id="RHEA:46608"/>
        <dbReference type="Rhea" id="RHEA-COMP:11060"/>
        <dbReference type="Rhea" id="RHEA-COMP:11605"/>
        <dbReference type="ChEBI" id="CHEBI:15378"/>
        <dbReference type="ChEBI" id="CHEBI:30013"/>
        <dbReference type="ChEBI" id="CHEBI:30616"/>
        <dbReference type="ChEBI" id="CHEBI:61977"/>
        <dbReference type="ChEBI" id="CHEBI:456216"/>
        <dbReference type="EC" id="2.7.11.1"/>
    </reaction>
</comment>
<dbReference type="PROSITE" id="PS50011">
    <property type="entry name" value="PROTEIN_KINASE_DOM"/>
    <property type="match status" value="1"/>
</dbReference>
<dbReference type="InterPro" id="IPR000719">
    <property type="entry name" value="Prot_kinase_dom"/>
</dbReference>
<evidence type="ECO:0000256" key="5">
    <source>
        <dbReference type="ARBA" id="ARBA00022679"/>
    </source>
</evidence>
<dbReference type="Proteomes" id="UP000030689">
    <property type="component" value="Unassembled WGS sequence"/>
</dbReference>
<dbReference type="GO" id="GO:0005886">
    <property type="term" value="C:plasma membrane"/>
    <property type="evidence" value="ECO:0007669"/>
    <property type="project" value="UniProtKB-SubCell"/>
</dbReference>
<feature type="domain" description="Protein kinase" evidence="14">
    <location>
        <begin position="20"/>
        <end position="277"/>
    </location>
</feature>
<dbReference type="Gene3D" id="1.10.510.10">
    <property type="entry name" value="Transferase(Phosphotransferase) domain 1"/>
    <property type="match status" value="1"/>
</dbReference>
<dbReference type="Gramene" id="ESQ47722">
    <property type="protein sequence ID" value="ESQ47722"/>
    <property type="gene ID" value="EUTSA_v10021237mg"/>
</dbReference>
<evidence type="ECO:0000256" key="8">
    <source>
        <dbReference type="ARBA" id="ARBA00022777"/>
    </source>
</evidence>
<dbReference type="InterPro" id="IPR011009">
    <property type="entry name" value="Kinase-like_dom_sf"/>
</dbReference>
<keyword evidence="16" id="KW-1185">Reference proteome</keyword>
<sequence length="297" mass="33999">MSQSLTEFSLEEIKQATNNFGESNLIGYGSFGPVYLGLIRDRILAIKRMPDSLHRRFMAMVTKLSKIRHCNLVNLFGYCCETGHQMLIYEYLANGNMQDHLYDSIDLNFKKRIYIALGAAKGLQHLHSLNPPLTHNRFKMSKVLLDADFNAKVSGLSRLLEMRKEEANVYDPVVGLDNQETFNETSDVYSFGLFLLELITGEEPKPLTSNDEMIQWLGPRICSDRFVDQKMNGTFTREALNSVVKIMLKCLKFPAIERPKMEEVVTELEKIYNNDFTGEEEGSTKFSLGSELFTIYE</sequence>
<dbReference type="Gene3D" id="3.30.200.20">
    <property type="entry name" value="Phosphorylase Kinase, domain 1"/>
    <property type="match status" value="1"/>
</dbReference>
<evidence type="ECO:0000313" key="15">
    <source>
        <dbReference type="EMBL" id="ESQ47722.1"/>
    </source>
</evidence>
<keyword evidence="7" id="KW-0547">Nucleotide-binding</keyword>
<evidence type="ECO:0000256" key="4">
    <source>
        <dbReference type="ARBA" id="ARBA00022527"/>
    </source>
</evidence>
<dbReference type="PANTHER" id="PTHR47982:SF54">
    <property type="entry name" value="PROTEIN KINASE SUPERFAMILY PROTEIN"/>
    <property type="match status" value="1"/>
</dbReference>
<evidence type="ECO:0000313" key="16">
    <source>
        <dbReference type="Proteomes" id="UP000030689"/>
    </source>
</evidence>
<dbReference type="OMA" id="DCEITRT"/>
<keyword evidence="6" id="KW-0812">Transmembrane</keyword>
<keyword evidence="3" id="KW-1003">Cell membrane</keyword>
<dbReference type="Pfam" id="PF07714">
    <property type="entry name" value="PK_Tyr_Ser-Thr"/>
    <property type="match status" value="1"/>
</dbReference>
<organism evidence="15 16">
    <name type="scientific">Eutrema salsugineum</name>
    <name type="common">Saltwater cress</name>
    <name type="synonym">Sisymbrium salsugineum</name>
    <dbReference type="NCBI Taxonomy" id="72664"/>
    <lineage>
        <taxon>Eukaryota</taxon>
        <taxon>Viridiplantae</taxon>
        <taxon>Streptophyta</taxon>
        <taxon>Embryophyta</taxon>
        <taxon>Tracheophyta</taxon>
        <taxon>Spermatophyta</taxon>
        <taxon>Magnoliopsida</taxon>
        <taxon>eudicotyledons</taxon>
        <taxon>Gunneridae</taxon>
        <taxon>Pentapetalae</taxon>
        <taxon>rosids</taxon>
        <taxon>malvids</taxon>
        <taxon>Brassicales</taxon>
        <taxon>Brassicaceae</taxon>
        <taxon>Eutremeae</taxon>
        <taxon>Eutrema</taxon>
    </lineage>
</organism>
<evidence type="ECO:0000256" key="11">
    <source>
        <dbReference type="ARBA" id="ARBA00023136"/>
    </source>
</evidence>
<dbReference type="GO" id="GO:0005524">
    <property type="term" value="F:ATP binding"/>
    <property type="evidence" value="ECO:0007669"/>
    <property type="project" value="UniProtKB-KW"/>
</dbReference>
<dbReference type="GO" id="GO:0004674">
    <property type="term" value="F:protein serine/threonine kinase activity"/>
    <property type="evidence" value="ECO:0007669"/>
    <property type="project" value="UniProtKB-KW"/>
</dbReference>
<keyword evidence="11" id="KW-0472">Membrane</keyword>
<name>V4LYX4_EUTSA</name>
<evidence type="ECO:0000256" key="1">
    <source>
        <dbReference type="ARBA" id="ARBA00004162"/>
    </source>
</evidence>
<evidence type="ECO:0000256" key="2">
    <source>
        <dbReference type="ARBA" id="ARBA00012513"/>
    </source>
</evidence>
<dbReference type="STRING" id="72664.V4LYX4"/>
<evidence type="ECO:0000256" key="9">
    <source>
        <dbReference type="ARBA" id="ARBA00022840"/>
    </source>
</evidence>
<protein>
    <recommendedName>
        <fullName evidence="2">non-specific serine/threonine protein kinase</fullName>
        <ecNumber evidence="2">2.7.11.1</ecNumber>
    </recommendedName>
</protein>
<evidence type="ECO:0000256" key="13">
    <source>
        <dbReference type="ARBA" id="ARBA00048679"/>
    </source>
</evidence>
<comment type="catalytic activity">
    <reaction evidence="13">
        <text>L-seryl-[protein] + ATP = O-phospho-L-seryl-[protein] + ADP + H(+)</text>
        <dbReference type="Rhea" id="RHEA:17989"/>
        <dbReference type="Rhea" id="RHEA-COMP:9863"/>
        <dbReference type="Rhea" id="RHEA-COMP:11604"/>
        <dbReference type="ChEBI" id="CHEBI:15378"/>
        <dbReference type="ChEBI" id="CHEBI:29999"/>
        <dbReference type="ChEBI" id="CHEBI:30616"/>
        <dbReference type="ChEBI" id="CHEBI:83421"/>
        <dbReference type="ChEBI" id="CHEBI:456216"/>
        <dbReference type="EC" id="2.7.11.1"/>
    </reaction>
</comment>
<evidence type="ECO:0000259" key="14">
    <source>
        <dbReference type="PROSITE" id="PS50011"/>
    </source>
</evidence>
<accession>V4LYX4</accession>
<gene>
    <name evidence="15" type="ORF">EUTSA_v10021237mg</name>
</gene>
<dbReference type="InterPro" id="IPR047117">
    <property type="entry name" value="PERK1-13-like"/>
</dbReference>